<evidence type="ECO:0000256" key="1">
    <source>
        <dbReference type="ARBA" id="ARBA00005059"/>
    </source>
</evidence>
<dbReference type="InterPro" id="IPR036453">
    <property type="entry name" value="GluRdtase_dimer_dom_sf"/>
</dbReference>
<evidence type="ECO:0000256" key="5">
    <source>
        <dbReference type="ARBA" id="ARBA00023002"/>
    </source>
</evidence>
<dbReference type="PANTHER" id="PTHR43013:SF1">
    <property type="entry name" value="GLUTAMYL-TRNA REDUCTASE"/>
    <property type="match status" value="1"/>
</dbReference>
<comment type="pathway">
    <text evidence="1 9 14">Porphyrin-containing compound metabolism; protoporphyrin-IX biosynthesis; 5-aminolevulinate from L-glutamyl-tRNA(Glu): step 1/2.</text>
</comment>
<feature type="binding site" evidence="9 11">
    <location>
        <position position="119"/>
    </location>
    <ligand>
        <name>substrate</name>
    </ligand>
</feature>
<evidence type="ECO:0000313" key="18">
    <source>
        <dbReference type="EMBL" id="HEL65965.1"/>
    </source>
</evidence>
<evidence type="ECO:0000256" key="7">
    <source>
        <dbReference type="ARBA" id="ARBA00047464"/>
    </source>
</evidence>
<evidence type="ECO:0000256" key="3">
    <source>
        <dbReference type="ARBA" id="ARBA00012970"/>
    </source>
</evidence>
<evidence type="ECO:0000256" key="14">
    <source>
        <dbReference type="RuleBase" id="RU000584"/>
    </source>
</evidence>
<dbReference type="PANTHER" id="PTHR43013">
    <property type="entry name" value="GLUTAMYL-TRNA REDUCTASE"/>
    <property type="match status" value="1"/>
</dbReference>
<dbReference type="NCBIfam" id="TIGR01035">
    <property type="entry name" value="hemA"/>
    <property type="match status" value="1"/>
</dbReference>
<comment type="miscellaneous">
    <text evidence="9">During catalysis, the active site Cys acts as a nucleophile attacking the alpha-carbonyl group of tRNA-bound glutamate with the formation of a thioester intermediate between enzyme and glutamate, and the concomitant release of tRNA(Glu). The thioester intermediate is finally reduced by direct hydride transfer from NADPH, to form the product GSA.</text>
</comment>
<comment type="caution">
    <text evidence="18">The sequence shown here is derived from an EMBL/GenBank/DDBJ whole genome shotgun (WGS) entry which is preliminary data.</text>
</comment>
<dbReference type="InterPro" id="IPR015895">
    <property type="entry name" value="4pyrrol_synth_GluRdtase_N"/>
</dbReference>
<dbReference type="EMBL" id="DSMU01000299">
    <property type="protein sequence ID" value="HEL65965.1"/>
    <property type="molecule type" value="Genomic_DNA"/>
</dbReference>
<feature type="binding site" evidence="9 11">
    <location>
        <position position="108"/>
    </location>
    <ligand>
        <name>substrate</name>
    </ligand>
</feature>
<comment type="function">
    <text evidence="9">Catalyzes the NADPH-dependent reduction of glutamyl-tRNA(Glu) to glutamate 1-semialdehyde (GSA).</text>
</comment>
<dbReference type="GO" id="GO:0050661">
    <property type="term" value="F:NADP binding"/>
    <property type="evidence" value="ECO:0007669"/>
    <property type="project" value="InterPro"/>
</dbReference>
<proteinExistence type="inferred from homology"/>
<dbReference type="PIRSF" id="PIRSF000445">
    <property type="entry name" value="4pyrrol_synth_GluRdtase"/>
    <property type="match status" value="1"/>
</dbReference>
<feature type="binding site" evidence="9 11">
    <location>
        <begin position="113"/>
        <end position="115"/>
    </location>
    <ligand>
        <name>substrate</name>
    </ligand>
</feature>
<dbReference type="SUPFAM" id="SSF51735">
    <property type="entry name" value="NAD(P)-binding Rossmann-fold domains"/>
    <property type="match status" value="1"/>
</dbReference>
<comment type="domain">
    <text evidence="9">Possesses an unusual extended V-shaped dimeric structure with each monomer consisting of three distinct domains arranged along a curved 'spinal' alpha-helix. The N-terminal catalytic domain specifically recognizes the glutamate moiety of the substrate. The second domain is the NADPH-binding domain, and the third C-terminal domain is responsible for dimerization.</text>
</comment>
<protein>
    <recommendedName>
        <fullName evidence="8 9">Glutamyl-tRNA reductase</fullName>
        <shortName evidence="9">GluTR</shortName>
        <ecNumber evidence="3 9">1.2.1.70</ecNumber>
    </recommendedName>
</protein>
<dbReference type="InterPro" id="IPR015896">
    <property type="entry name" value="4pyrrol_synth_GluRdtase_dimer"/>
</dbReference>
<evidence type="ECO:0000259" key="15">
    <source>
        <dbReference type="Pfam" id="PF00745"/>
    </source>
</evidence>
<dbReference type="InterPro" id="IPR000343">
    <property type="entry name" value="4pyrrol_synth_GluRdtase"/>
</dbReference>
<dbReference type="InterPro" id="IPR036343">
    <property type="entry name" value="GluRdtase_N_sf"/>
</dbReference>
<feature type="domain" description="Tetrapyrrole biosynthesis glutamyl-tRNA reductase dimerisation" evidence="15">
    <location>
        <begin position="319"/>
        <end position="418"/>
    </location>
</feature>
<dbReference type="HAMAP" id="MF_00087">
    <property type="entry name" value="Glu_tRNA_reductase"/>
    <property type="match status" value="1"/>
</dbReference>
<gene>
    <name evidence="9" type="primary">hemA</name>
    <name evidence="18" type="ORF">ENQ34_04735</name>
</gene>
<dbReference type="Gene3D" id="3.30.460.30">
    <property type="entry name" value="Glutamyl-tRNA reductase, N-terminal domain"/>
    <property type="match status" value="1"/>
</dbReference>
<dbReference type="EC" id="1.2.1.70" evidence="3 9"/>
<dbReference type="NCBIfam" id="NF000744">
    <property type="entry name" value="PRK00045.1-3"/>
    <property type="match status" value="1"/>
</dbReference>
<evidence type="ECO:0000256" key="11">
    <source>
        <dbReference type="PIRSR" id="PIRSR000445-2"/>
    </source>
</evidence>
<feature type="domain" description="Quinate/shikimate 5-dehydrogenase/glutamyl-tRNA reductase" evidence="16">
    <location>
        <begin position="170"/>
        <end position="305"/>
    </location>
</feature>
<evidence type="ECO:0000256" key="10">
    <source>
        <dbReference type="PIRSR" id="PIRSR000445-1"/>
    </source>
</evidence>
<accession>A0A7C2E3Y4</accession>
<dbReference type="InterPro" id="IPR006151">
    <property type="entry name" value="Shikm_DH/Glu-tRNA_Rdtase"/>
</dbReference>
<dbReference type="PROSITE" id="PS00747">
    <property type="entry name" value="GLUTR"/>
    <property type="match status" value="1"/>
</dbReference>
<evidence type="ECO:0000259" key="16">
    <source>
        <dbReference type="Pfam" id="PF01488"/>
    </source>
</evidence>
<dbReference type="SUPFAM" id="SSF69742">
    <property type="entry name" value="Glutamyl tRNA-reductase catalytic, N-terminal domain"/>
    <property type="match status" value="1"/>
</dbReference>
<evidence type="ECO:0000256" key="12">
    <source>
        <dbReference type="PIRSR" id="PIRSR000445-3"/>
    </source>
</evidence>
<keyword evidence="4 9" id="KW-0521">NADP</keyword>
<feature type="binding site" evidence="9 11">
    <location>
        <begin position="49"/>
        <end position="52"/>
    </location>
    <ligand>
        <name>substrate</name>
    </ligand>
</feature>
<dbReference type="Pfam" id="PF00745">
    <property type="entry name" value="GlutR_dimer"/>
    <property type="match status" value="1"/>
</dbReference>
<evidence type="ECO:0000259" key="17">
    <source>
        <dbReference type="Pfam" id="PF05201"/>
    </source>
</evidence>
<comment type="subunit">
    <text evidence="9">Homodimer.</text>
</comment>
<evidence type="ECO:0000256" key="9">
    <source>
        <dbReference type="HAMAP-Rule" id="MF_00087"/>
    </source>
</evidence>
<dbReference type="SUPFAM" id="SSF69075">
    <property type="entry name" value="Glutamyl tRNA-reductase dimerization domain"/>
    <property type="match status" value="1"/>
</dbReference>
<dbReference type="CDD" id="cd05213">
    <property type="entry name" value="NAD_bind_Glutamyl_tRNA_reduct"/>
    <property type="match status" value="1"/>
</dbReference>
<dbReference type="AlphaFoldDB" id="A0A7C2E3Y4"/>
<keyword evidence="5 9" id="KW-0560">Oxidoreductase</keyword>
<name>A0A7C2E3Y4_9THEO</name>
<dbReference type="GO" id="GO:0019353">
    <property type="term" value="P:protoporphyrinogen IX biosynthetic process from glutamate"/>
    <property type="evidence" value="ECO:0007669"/>
    <property type="project" value="TreeGrafter"/>
</dbReference>
<evidence type="ECO:0000256" key="13">
    <source>
        <dbReference type="PIRSR" id="PIRSR000445-4"/>
    </source>
</evidence>
<comment type="similarity">
    <text evidence="2 9 14">Belongs to the glutamyl-tRNA reductase family.</text>
</comment>
<evidence type="ECO:0000256" key="4">
    <source>
        <dbReference type="ARBA" id="ARBA00022857"/>
    </source>
</evidence>
<comment type="catalytic activity">
    <reaction evidence="7 9 14">
        <text>(S)-4-amino-5-oxopentanoate + tRNA(Glu) + NADP(+) = L-glutamyl-tRNA(Glu) + NADPH + H(+)</text>
        <dbReference type="Rhea" id="RHEA:12344"/>
        <dbReference type="Rhea" id="RHEA-COMP:9663"/>
        <dbReference type="Rhea" id="RHEA-COMP:9680"/>
        <dbReference type="ChEBI" id="CHEBI:15378"/>
        <dbReference type="ChEBI" id="CHEBI:57501"/>
        <dbReference type="ChEBI" id="CHEBI:57783"/>
        <dbReference type="ChEBI" id="CHEBI:58349"/>
        <dbReference type="ChEBI" id="CHEBI:78442"/>
        <dbReference type="ChEBI" id="CHEBI:78520"/>
        <dbReference type="EC" id="1.2.1.70"/>
    </reaction>
</comment>
<feature type="active site" description="Nucleophile" evidence="9 10">
    <location>
        <position position="50"/>
    </location>
</feature>
<keyword evidence="6 9" id="KW-0627">Porphyrin biosynthesis</keyword>
<dbReference type="InterPro" id="IPR018214">
    <property type="entry name" value="GluRdtase_CS"/>
</dbReference>
<evidence type="ECO:0000256" key="2">
    <source>
        <dbReference type="ARBA" id="ARBA00005916"/>
    </source>
</evidence>
<dbReference type="Gene3D" id="3.40.50.720">
    <property type="entry name" value="NAD(P)-binding Rossmann-like Domain"/>
    <property type="match status" value="1"/>
</dbReference>
<reference evidence="18" key="1">
    <citation type="journal article" date="2020" name="mSystems">
        <title>Genome- and Community-Level Interaction Insights into Carbon Utilization and Element Cycling Functions of Hydrothermarchaeota in Hydrothermal Sediment.</title>
        <authorList>
            <person name="Zhou Z."/>
            <person name="Liu Y."/>
            <person name="Xu W."/>
            <person name="Pan J."/>
            <person name="Luo Z.H."/>
            <person name="Li M."/>
        </authorList>
    </citation>
    <scope>NUCLEOTIDE SEQUENCE [LARGE SCALE GENOMIC DNA]</scope>
    <source>
        <strain evidence="18">SpSt-300</strain>
    </source>
</reference>
<dbReference type="Pfam" id="PF01488">
    <property type="entry name" value="Shikimate_DH"/>
    <property type="match status" value="1"/>
</dbReference>
<sequence>MFLIVIGLNHRTAPVEVRERFSFSESQTREVLEELRNKAGVESVVLLSTCNRTEFYMFLSKEIARTAVIEVLSRRARLEFAELKRYLYVYTENDCVRHLFRVAAGLDSMVLGETQILGQVKEAYQLAHNCGTTGRYLNALFQQALAVGKRVRTETEIDKNAVSVSYAAVELAKQALGGIEGRTVLIIGAGKMSELTVKHLVANGVAGVIVSNRSFENARELAACFGGRAVHFEELYRWMEKADIVISCTAANHYVIHTREMEKVAERRGGKKLFLIDIAVPRDIEPEVAHLPGVVLYDIDALQNVVDANLSERRRAAAQADRIIEEEVEGFLRRQAAQAVVPTIVALKKLGDEIKQKELRRALNRLGDLSDYERKVITSLVNSITNQLLHEPVRRLKDLSLTSQGHFYAEAVQKLFNLEVTAELPSAAVKGKG</sequence>
<dbReference type="Pfam" id="PF05201">
    <property type="entry name" value="GlutR_N"/>
    <property type="match status" value="1"/>
</dbReference>
<evidence type="ECO:0000256" key="6">
    <source>
        <dbReference type="ARBA" id="ARBA00023244"/>
    </source>
</evidence>
<dbReference type="UniPathway" id="UPA00251">
    <property type="reaction ID" value="UER00316"/>
</dbReference>
<dbReference type="FunFam" id="3.30.460.30:FF:000001">
    <property type="entry name" value="Glutamyl-tRNA reductase"/>
    <property type="match status" value="1"/>
</dbReference>
<dbReference type="FunFam" id="3.40.50.720:FF:000031">
    <property type="entry name" value="Glutamyl-tRNA reductase"/>
    <property type="match status" value="1"/>
</dbReference>
<feature type="site" description="Important for activity" evidence="9 13">
    <location>
        <position position="98"/>
    </location>
</feature>
<dbReference type="GO" id="GO:0008883">
    <property type="term" value="F:glutamyl-tRNA reductase activity"/>
    <property type="evidence" value="ECO:0007669"/>
    <property type="project" value="UniProtKB-UniRule"/>
</dbReference>
<feature type="domain" description="Glutamyl-tRNA reductase N-terminal" evidence="17">
    <location>
        <begin position="6"/>
        <end position="155"/>
    </location>
</feature>
<organism evidence="18">
    <name type="scientific">Ammonifex degensii</name>
    <dbReference type="NCBI Taxonomy" id="42838"/>
    <lineage>
        <taxon>Bacteria</taxon>
        <taxon>Bacillati</taxon>
        <taxon>Bacillota</taxon>
        <taxon>Clostridia</taxon>
        <taxon>Thermoanaerobacterales</taxon>
        <taxon>Thermoanaerobacteraceae</taxon>
        <taxon>Ammonifex</taxon>
    </lineage>
</organism>
<dbReference type="InterPro" id="IPR036291">
    <property type="entry name" value="NAD(P)-bd_dom_sf"/>
</dbReference>
<evidence type="ECO:0000256" key="8">
    <source>
        <dbReference type="ARBA" id="ARBA00068659"/>
    </source>
</evidence>
<feature type="binding site" evidence="9 12">
    <location>
        <begin position="188"/>
        <end position="193"/>
    </location>
    <ligand>
        <name>NADP(+)</name>
        <dbReference type="ChEBI" id="CHEBI:58349"/>
    </ligand>
</feature>